<evidence type="ECO:0000313" key="4">
    <source>
        <dbReference type="EMBL" id="KZV38684.1"/>
    </source>
</evidence>
<evidence type="ECO:0000256" key="2">
    <source>
        <dbReference type="SAM" id="MobiDB-lite"/>
    </source>
</evidence>
<evidence type="ECO:0000313" key="5">
    <source>
        <dbReference type="Proteomes" id="UP000250235"/>
    </source>
</evidence>
<dbReference type="GO" id="GO:0003676">
    <property type="term" value="F:nucleic acid binding"/>
    <property type="evidence" value="ECO:0007669"/>
    <property type="project" value="InterPro"/>
</dbReference>
<feature type="region of interest" description="Disordered" evidence="2">
    <location>
        <begin position="72"/>
        <end position="108"/>
    </location>
</feature>
<keyword evidence="1" id="KW-0862">Zinc</keyword>
<feature type="compositionally biased region" description="Low complexity" evidence="2">
    <location>
        <begin position="87"/>
        <end position="99"/>
    </location>
</feature>
<sequence length="156" mass="18295">MICFVVVYFVSLIGRDAEEKFRHFFDGLRQTLKHDVMLVEPKYFRAAFDKALRAEQDWKEIEEEHQQKCQAFQLRDQRTSKRPKTNQQKPQEQRPQQPKLLNSVPRIKNNPSCPKFHKSHVGQCGAGQNVCYKCVAPGHFSKDCHQSKQLITSRHT</sequence>
<dbReference type="InterPro" id="IPR001878">
    <property type="entry name" value="Znf_CCHC"/>
</dbReference>
<dbReference type="Gene3D" id="4.10.60.10">
    <property type="entry name" value="Zinc finger, CCHC-type"/>
    <property type="match status" value="1"/>
</dbReference>
<dbReference type="SMART" id="SM00343">
    <property type="entry name" value="ZnF_C2HC"/>
    <property type="match status" value="1"/>
</dbReference>
<dbReference type="AlphaFoldDB" id="A0A2Z7BWB2"/>
<evidence type="ECO:0000256" key="1">
    <source>
        <dbReference type="PROSITE-ProRule" id="PRU00047"/>
    </source>
</evidence>
<reference evidence="4 5" key="1">
    <citation type="journal article" date="2015" name="Proc. Natl. Acad. Sci. U.S.A.">
        <title>The resurrection genome of Boea hygrometrica: A blueprint for survival of dehydration.</title>
        <authorList>
            <person name="Xiao L."/>
            <person name="Yang G."/>
            <person name="Zhang L."/>
            <person name="Yang X."/>
            <person name="Zhao S."/>
            <person name="Ji Z."/>
            <person name="Zhou Q."/>
            <person name="Hu M."/>
            <person name="Wang Y."/>
            <person name="Chen M."/>
            <person name="Xu Y."/>
            <person name="Jin H."/>
            <person name="Xiao X."/>
            <person name="Hu G."/>
            <person name="Bao F."/>
            <person name="Hu Y."/>
            <person name="Wan P."/>
            <person name="Li L."/>
            <person name="Deng X."/>
            <person name="Kuang T."/>
            <person name="Xiang C."/>
            <person name="Zhu J.K."/>
            <person name="Oliver M.J."/>
            <person name="He Y."/>
        </authorList>
    </citation>
    <scope>NUCLEOTIDE SEQUENCE [LARGE SCALE GENOMIC DNA]</scope>
    <source>
        <strain evidence="5">cv. XS01</strain>
    </source>
</reference>
<dbReference type="OrthoDB" id="1751882at2759"/>
<evidence type="ECO:0000259" key="3">
    <source>
        <dbReference type="PROSITE" id="PS50158"/>
    </source>
</evidence>
<dbReference type="EMBL" id="KV001757">
    <property type="protein sequence ID" value="KZV38684.1"/>
    <property type="molecule type" value="Genomic_DNA"/>
</dbReference>
<dbReference type="Pfam" id="PF00098">
    <property type="entry name" value="zf-CCHC"/>
    <property type="match status" value="1"/>
</dbReference>
<protein>
    <recommendedName>
        <fullName evidence="3">CCHC-type domain-containing protein</fullName>
    </recommendedName>
</protein>
<keyword evidence="5" id="KW-1185">Reference proteome</keyword>
<dbReference type="PROSITE" id="PS50158">
    <property type="entry name" value="ZF_CCHC"/>
    <property type="match status" value="1"/>
</dbReference>
<dbReference type="Proteomes" id="UP000250235">
    <property type="component" value="Unassembled WGS sequence"/>
</dbReference>
<proteinExistence type="predicted"/>
<keyword evidence="1" id="KW-0479">Metal-binding</keyword>
<feature type="domain" description="CCHC-type" evidence="3">
    <location>
        <begin position="131"/>
        <end position="144"/>
    </location>
</feature>
<organism evidence="4 5">
    <name type="scientific">Dorcoceras hygrometricum</name>
    <dbReference type="NCBI Taxonomy" id="472368"/>
    <lineage>
        <taxon>Eukaryota</taxon>
        <taxon>Viridiplantae</taxon>
        <taxon>Streptophyta</taxon>
        <taxon>Embryophyta</taxon>
        <taxon>Tracheophyta</taxon>
        <taxon>Spermatophyta</taxon>
        <taxon>Magnoliopsida</taxon>
        <taxon>eudicotyledons</taxon>
        <taxon>Gunneridae</taxon>
        <taxon>Pentapetalae</taxon>
        <taxon>asterids</taxon>
        <taxon>lamiids</taxon>
        <taxon>Lamiales</taxon>
        <taxon>Gesneriaceae</taxon>
        <taxon>Didymocarpoideae</taxon>
        <taxon>Trichosporeae</taxon>
        <taxon>Loxocarpinae</taxon>
        <taxon>Dorcoceras</taxon>
    </lineage>
</organism>
<accession>A0A2Z7BWB2</accession>
<dbReference type="GO" id="GO:0008270">
    <property type="term" value="F:zinc ion binding"/>
    <property type="evidence" value="ECO:0007669"/>
    <property type="project" value="UniProtKB-KW"/>
</dbReference>
<name>A0A2Z7BWB2_9LAMI</name>
<gene>
    <name evidence="4" type="ORF">F511_26330</name>
</gene>
<keyword evidence="1" id="KW-0863">Zinc-finger</keyword>